<dbReference type="Pfam" id="PF13286">
    <property type="entry name" value="HD_assoc"/>
    <property type="match status" value="1"/>
</dbReference>
<dbReference type="InterPro" id="IPR026875">
    <property type="entry name" value="PHydrolase_assoc_dom"/>
</dbReference>
<evidence type="ECO:0000313" key="3">
    <source>
        <dbReference type="EMBL" id="KGM96366.1"/>
    </source>
</evidence>
<evidence type="ECO:0000313" key="4">
    <source>
        <dbReference type="Proteomes" id="UP000030012"/>
    </source>
</evidence>
<dbReference type="SMART" id="SM00471">
    <property type="entry name" value="HDc"/>
    <property type="match status" value="1"/>
</dbReference>
<dbReference type="SUPFAM" id="SSF109604">
    <property type="entry name" value="HD-domain/PDEase-like"/>
    <property type="match status" value="1"/>
</dbReference>
<evidence type="ECO:0000256" key="1">
    <source>
        <dbReference type="ARBA" id="ARBA00022801"/>
    </source>
</evidence>
<dbReference type="Proteomes" id="UP000030012">
    <property type="component" value="Unassembled WGS sequence"/>
</dbReference>
<dbReference type="PANTHER" id="PTHR35795:SF1">
    <property type="entry name" value="BIS(5'-NUCLEOSYL)-TETRAPHOSPHATASE, SYMMETRICAL"/>
    <property type="match status" value="1"/>
</dbReference>
<comment type="caution">
    <text evidence="3">The sequence shown here is derived from an EMBL/GenBank/DDBJ whole genome shotgun (WGS) entry which is preliminary data.</text>
</comment>
<evidence type="ECO:0000259" key="2">
    <source>
        <dbReference type="PROSITE" id="PS51831"/>
    </source>
</evidence>
<dbReference type="InterPro" id="IPR006261">
    <property type="entry name" value="dGTPase"/>
</dbReference>
<protein>
    <recommendedName>
        <fullName evidence="2">HD domain-containing protein</fullName>
    </recommendedName>
</protein>
<dbReference type="RefSeq" id="WP_039254868.1">
    <property type="nucleotide sequence ID" value="NZ_JENJ01000023.1"/>
</dbReference>
<keyword evidence="1" id="KW-0378">Hydrolase</keyword>
<dbReference type="PANTHER" id="PTHR35795">
    <property type="entry name" value="SLR1885 PROTEIN"/>
    <property type="match status" value="1"/>
</dbReference>
<dbReference type="PROSITE" id="PS51831">
    <property type="entry name" value="HD"/>
    <property type="match status" value="1"/>
</dbReference>
<dbReference type="InterPro" id="IPR006674">
    <property type="entry name" value="HD_domain"/>
</dbReference>
<sequence length="456" mass="53167">MDYYNKSIKEIVKSVELEEIADKYICEWGIKHKSIEPNEKNLSEETNRTYLRRQRDRILYTGGFRRLQGKTQVISATKNGDHRTRLTHSLEVEQIAVSIADALSLNRDLVSAIALGHDVGHTPFGHAVERFLDRKLECQGGFSHAVQSVRYLKNRGVKLSYEVIEGILKHDTDVYAGGYNKKQFDCAQYNPSEPGSLESQVVYWSDKLAYLSHDFEDFYKQEIYNKAKKHAKKQKIDLESELQQILSEIIPEKKEEILKDIENFKTRDLIRNVLRNLINESFKNINQLQSLSGKSNQDIIKTETKKRILDIEGKLKINGLTIMQMKEKIGSIKDDDEIKNMEKNIKKVKKEAYQKGLLINFDENYGEVYLRLRKFLNDYYIDSPEVQRSDAKAEKIVETLYEQFISKPKILPLNIQEKLKSDDLHRIVADYIASMTDRYAEEIFMNLSSIDNHYYD</sequence>
<dbReference type="InterPro" id="IPR051094">
    <property type="entry name" value="Diverse_Catalytic_Enzymes"/>
</dbReference>
<accession>A0A0A0I7V2</accession>
<dbReference type="GO" id="GO:0016793">
    <property type="term" value="F:triphosphoric monoester hydrolase activity"/>
    <property type="evidence" value="ECO:0007669"/>
    <property type="project" value="InterPro"/>
</dbReference>
<dbReference type="AlphaFoldDB" id="A0A0A0I7V2"/>
<reference evidence="3 4" key="1">
    <citation type="submission" date="2014-01" db="EMBL/GenBank/DDBJ databases">
        <title>Plasmidome dynamics in the species complex Clostridium novyi sensu lato converts strains of independent lineages into distinctly different pathogens.</title>
        <authorList>
            <person name="Skarin H."/>
            <person name="Segerman B."/>
        </authorList>
    </citation>
    <scope>NUCLEOTIDE SEQUENCE [LARGE SCALE GENOMIC DNA]</scope>
    <source>
        <strain evidence="3 4">4552</strain>
    </source>
</reference>
<dbReference type="EMBL" id="JENJ01000023">
    <property type="protein sequence ID" value="KGM96366.1"/>
    <property type="molecule type" value="Genomic_DNA"/>
</dbReference>
<organism evidence="3 4">
    <name type="scientific">Clostridium novyi A str. 4552</name>
    <dbReference type="NCBI Taxonomy" id="1444289"/>
    <lineage>
        <taxon>Bacteria</taxon>
        <taxon>Bacillati</taxon>
        <taxon>Bacillota</taxon>
        <taxon>Clostridia</taxon>
        <taxon>Eubacteriales</taxon>
        <taxon>Clostridiaceae</taxon>
        <taxon>Clostridium</taxon>
    </lineage>
</organism>
<dbReference type="Pfam" id="PF01966">
    <property type="entry name" value="HD"/>
    <property type="match status" value="1"/>
</dbReference>
<proteinExistence type="predicted"/>
<feature type="domain" description="HD" evidence="2">
    <location>
        <begin position="85"/>
        <end position="211"/>
    </location>
</feature>
<dbReference type="NCBIfam" id="TIGR01353">
    <property type="entry name" value="dGTP_triPase"/>
    <property type="match status" value="1"/>
</dbReference>
<dbReference type="OrthoDB" id="9803619at2"/>
<dbReference type="CDD" id="cd00077">
    <property type="entry name" value="HDc"/>
    <property type="match status" value="1"/>
</dbReference>
<dbReference type="InterPro" id="IPR003607">
    <property type="entry name" value="HD/PDEase_dom"/>
</dbReference>
<name>A0A0A0I7V2_CLONO</name>
<gene>
    <name evidence="3" type="ORF">Z968_06505</name>
</gene>
<dbReference type="Gene3D" id="1.10.3210.10">
    <property type="entry name" value="Hypothetical protein af1432"/>
    <property type="match status" value="1"/>
</dbReference>